<name>A0A364XZZ4_9BACT</name>
<evidence type="ECO:0000259" key="24">
    <source>
        <dbReference type="PROSITE" id="PS50112"/>
    </source>
</evidence>
<evidence type="ECO:0000256" key="1">
    <source>
        <dbReference type="ARBA" id="ARBA00000085"/>
    </source>
</evidence>
<dbReference type="Pfam" id="PF00512">
    <property type="entry name" value="HisKA"/>
    <property type="match status" value="1"/>
</dbReference>
<dbReference type="InterPro" id="IPR003661">
    <property type="entry name" value="HisK_dim/P_dom"/>
</dbReference>
<evidence type="ECO:0000256" key="18">
    <source>
        <dbReference type="PROSITE-ProRule" id="PRU00110"/>
    </source>
</evidence>
<dbReference type="InterPro" id="IPR036641">
    <property type="entry name" value="HPT_dom_sf"/>
</dbReference>
<evidence type="ECO:0000256" key="15">
    <source>
        <dbReference type="ARBA" id="ARBA00023136"/>
    </source>
</evidence>
<evidence type="ECO:0000256" key="16">
    <source>
        <dbReference type="ARBA" id="ARBA00064003"/>
    </source>
</evidence>
<dbReference type="InterPro" id="IPR029095">
    <property type="entry name" value="NarX-like_N"/>
</dbReference>
<dbReference type="EMBL" id="QMFY01000011">
    <property type="protein sequence ID" value="RAV99379.1"/>
    <property type="molecule type" value="Genomic_DNA"/>
</dbReference>
<dbReference type="SMART" id="SM00086">
    <property type="entry name" value="PAC"/>
    <property type="match status" value="4"/>
</dbReference>
<evidence type="ECO:0000256" key="10">
    <source>
        <dbReference type="ARBA" id="ARBA00022741"/>
    </source>
</evidence>
<dbReference type="PROSITE" id="PS50110">
    <property type="entry name" value="RESPONSE_REGULATORY"/>
    <property type="match status" value="1"/>
</dbReference>
<keyword evidence="14" id="KW-0902">Two-component regulatory system</keyword>
<evidence type="ECO:0000256" key="13">
    <source>
        <dbReference type="ARBA" id="ARBA00022989"/>
    </source>
</evidence>
<feature type="domain" description="PAC" evidence="25">
    <location>
        <begin position="836"/>
        <end position="888"/>
    </location>
</feature>
<dbReference type="GO" id="GO:0032991">
    <property type="term" value="C:protein-containing complex"/>
    <property type="evidence" value="ECO:0007669"/>
    <property type="project" value="UniProtKB-ARBA"/>
</dbReference>
<accession>A0A364XZZ4</accession>
<feature type="domain" description="PAS" evidence="24">
    <location>
        <begin position="788"/>
        <end position="833"/>
    </location>
</feature>
<feature type="transmembrane region" description="Helical" evidence="21">
    <location>
        <begin position="15"/>
        <end position="35"/>
    </location>
</feature>
<dbReference type="PRINTS" id="PR00344">
    <property type="entry name" value="BCTRLSENSOR"/>
</dbReference>
<keyword evidence="12" id="KW-0067">ATP-binding</keyword>
<gene>
    <name evidence="27" type="ORF">DQQ10_19335</name>
</gene>
<sequence>MFPKINPLAVFRNQYAFFITTVVLTIIVNQVIIQYDLNQQNADAKLINIAGRQRMLSQRIAKRVLYNRDELQRTGTLAPAHQDTIRNLIEQFEKVHFTLLHEETSLESYQYKKSLKIDSLLRANTPHLTAIVTACRAFLDNPTLETAQLAAHTVEQNELTFLMTMEKTVAVYQYEAEQKLNRIKNIELGLGVLSVLILLLELIFIFRPMIRNLQQNNTDLLNINEELTTANEELKANEEQIQSNLEHIIQLQNFLEASENQYRGLIESATDMIYELDDMGKFSYVNPVMESITEYSKEELLAKNYWDLVHPDHRHNTVNFYKTQREKQIESTYLELPIMTRSGFELWIGQNVRMLYKDGWVIKVSVVARDITVVYRASEALQSSEQLFRTLAEKAPVGIYQLDEVGNVVFVNNRWFEIIGLDRSQASRDSRYGAIHNDDRSWVLSSWSRAIEDKEEITLEFRYNTLTKGLTWVTNRLSPIKTPEGNVTGFIGTMVDITLMKEATAKVEDSERQFRLLSENTSDMIVLTDLDTRYKYVSPSVKDILQYDPQELIGMQAVSLFHPDDFPADGLELLKRGYEFSNVQLRMRSKDGTYRWLETNTKPVHDAQGKLVGIQAVNRDITKRKQAEDALKASEQRFRLLAEKAPVGIFQTDSNGRCTYMNKRWLEISGLREQQALGDGWINGVHMEDRDKVVAEWMKAINENREFIQEYRFLNPQLGTRWVVSNAVHILSEHGDIFGFIGTTNDITDLKIAQEKLIESEKLYRLISTNSKDLISLFNFVNGKSVRTYISPSVRDVLGYEPEEVLHRTWLEMIAPEDQEMMGDVLQQQARSGTSSTAEYRMYKKDGTLIWLESISHPFFDNEGKLIGFQTSSRDITHRKGFEDALRVAKEKAEEATLAKSQFLSMMSHEIRTPMNAIIGLTNLLLQEKPRVDQHESLKLLKFSGENLLTIINDILDFSKIEAGKITLEKVPFDLQTLIVSTKQMLEQRAKEKGVGLYLHFDPQVPRVVVGDQVRLGQIITNIVGNAIKFTERGYVELSVKHQGMAGDLHNLLFTIKDTGIGIEQEKINLIFESFSQARSDTTRKFGGTGLGLSITKRMLNLMGSNINVDSKVGYGSTFFFTLLLEEGELKLDTADEAKDHTKDFQESNIRVLLVEDNRVNQVVATNFLRKWGIEVDIANHGKEAVSMIKEKTYQLVLMDLQMPEMDGYEASKKIRAMDDEYFKVIPIIALTASAMMDIKDKVLGIGMTDFLSKPFQPEELQAIIGKYVLKGNTPTTKSPRRQNNLELYSEGDPEFKRELASLLIKNIEELKQALTDTMARKDVEIFNRASHKVKTTLGMLGDEEFSALIEDVKTILNGNVMETPTLRKHIKRFEELCLRIIEGLHEEMSL</sequence>
<dbReference type="CDD" id="cd00130">
    <property type="entry name" value="PAS"/>
    <property type="match status" value="5"/>
</dbReference>
<keyword evidence="5" id="KW-1003">Cell membrane</keyword>
<dbReference type="InterPro" id="IPR013655">
    <property type="entry name" value="PAS_fold_3"/>
</dbReference>
<dbReference type="InterPro" id="IPR013767">
    <property type="entry name" value="PAS_fold"/>
</dbReference>
<feature type="modified residue" description="Phosphohistidine" evidence="18">
    <location>
        <position position="1332"/>
    </location>
</feature>
<keyword evidence="28" id="KW-1185">Reference proteome</keyword>
<dbReference type="EC" id="2.7.13.3" evidence="4"/>
<dbReference type="InterPro" id="IPR035965">
    <property type="entry name" value="PAS-like_dom_sf"/>
</dbReference>
<dbReference type="FunFam" id="3.30.565.10:FF:000010">
    <property type="entry name" value="Sensor histidine kinase RcsC"/>
    <property type="match status" value="1"/>
</dbReference>
<dbReference type="CDD" id="cd00082">
    <property type="entry name" value="HisKA"/>
    <property type="match status" value="1"/>
</dbReference>
<comment type="caution">
    <text evidence="27">The sequence shown here is derived from an EMBL/GenBank/DDBJ whole genome shotgun (WGS) entry which is preliminary data.</text>
</comment>
<dbReference type="InterPro" id="IPR036097">
    <property type="entry name" value="HisK_dim/P_sf"/>
</dbReference>
<dbReference type="GO" id="GO:0006355">
    <property type="term" value="P:regulation of DNA-templated transcription"/>
    <property type="evidence" value="ECO:0007669"/>
    <property type="project" value="InterPro"/>
</dbReference>
<dbReference type="RefSeq" id="WP_112748568.1">
    <property type="nucleotide sequence ID" value="NZ_QMFY01000011.1"/>
</dbReference>
<dbReference type="OrthoDB" id="9781208at2"/>
<dbReference type="InterPro" id="IPR011006">
    <property type="entry name" value="CheY-like_superfamily"/>
</dbReference>
<dbReference type="PROSITE" id="PS50113">
    <property type="entry name" value="PAC"/>
    <property type="match status" value="4"/>
</dbReference>
<comment type="catalytic activity">
    <reaction evidence="1">
        <text>ATP + protein L-histidine = ADP + protein N-phospho-L-histidine.</text>
        <dbReference type="EC" id="2.7.13.3"/>
    </reaction>
</comment>
<dbReference type="CDD" id="cd16922">
    <property type="entry name" value="HATPase_EvgS-ArcB-TorS-like"/>
    <property type="match status" value="1"/>
</dbReference>
<dbReference type="SMART" id="SM00448">
    <property type="entry name" value="REC"/>
    <property type="match status" value="1"/>
</dbReference>
<dbReference type="SUPFAM" id="SSF47384">
    <property type="entry name" value="Homodimeric domain of signal transducing histidine kinase"/>
    <property type="match status" value="1"/>
</dbReference>
<evidence type="ECO:0000256" key="12">
    <source>
        <dbReference type="ARBA" id="ARBA00022840"/>
    </source>
</evidence>
<dbReference type="InterPro" id="IPR000700">
    <property type="entry name" value="PAS-assoc_C"/>
</dbReference>
<dbReference type="GO" id="GO:0000155">
    <property type="term" value="F:phosphorelay sensor kinase activity"/>
    <property type="evidence" value="ECO:0007669"/>
    <property type="project" value="InterPro"/>
</dbReference>
<keyword evidence="10" id="KW-0547">Nucleotide-binding</keyword>
<dbReference type="Gene3D" id="3.40.50.2300">
    <property type="match status" value="1"/>
</dbReference>
<dbReference type="Gene3D" id="1.10.287.130">
    <property type="match status" value="1"/>
</dbReference>
<dbReference type="Pfam" id="PF08447">
    <property type="entry name" value="PAS_3"/>
    <property type="match status" value="2"/>
</dbReference>
<organism evidence="27 28">
    <name type="scientific">Pseudochryseolinea flava</name>
    <dbReference type="NCBI Taxonomy" id="2059302"/>
    <lineage>
        <taxon>Bacteria</taxon>
        <taxon>Pseudomonadati</taxon>
        <taxon>Bacteroidota</taxon>
        <taxon>Cytophagia</taxon>
        <taxon>Cytophagales</taxon>
        <taxon>Fulvivirgaceae</taxon>
        <taxon>Pseudochryseolinea</taxon>
    </lineage>
</organism>
<dbReference type="NCBIfam" id="TIGR00229">
    <property type="entry name" value="sensory_box"/>
    <property type="match status" value="5"/>
</dbReference>
<keyword evidence="6" id="KW-0963">Cytoplasm</keyword>
<dbReference type="FunFam" id="3.30.450.20:FF:000099">
    <property type="entry name" value="Sensory box sensor histidine kinase"/>
    <property type="match status" value="1"/>
</dbReference>
<dbReference type="SMART" id="SM00387">
    <property type="entry name" value="HATPase_c"/>
    <property type="match status" value="1"/>
</dbReference>
<evidence type="ECO:0000256" key="17">
    <source>
        <dbReference type="ARBA" id="ARBA00068150"/>
    </source>
</evidence>
<dbReference type="InterPro" id="IPR008207">
    <property type="entry name" value="Sig_transdc_His_kin_Hpt_dom"/>
</dbReference>
<feature type="domain" description="PAS" evidence="24">
    <location>
        <begin position="634"/>
        <end position="704"/>
    </location>
</feature>
<dbReference type="GO" id="GO:0005524">
    <property type="term" value="F:ATP binding"/>
    <property type="evidence" value="ECO:0007669"/>
    <property type="project" value="UniProtKB-KW"/>
</dbReference>
<dbReference type="InterPro" id="IPR004358">
    <property type="entry name" value="Sig_transdc_His_kin-like_C"/>
</dbReference>
<evidence type="ECO:0000256" key="8">
    <source>
        <dbReference type="ARBA" id="ARBA00022679"/>
    </source>
</evidence>
<evidence type="ECO:0000259" key="26">
    <source>
        <dbReference type="PROSITE" id="PS50894"/>
    </source>
</evidence>
<dbReference type="Pfam" id="PF02518">
    <property type="entry name" value="HATPase_c"/>
    <property type="match status" value="1"/>
</dbReference>
<dbReference type="SUPFAM" id="SSF55874">
    <property type="entry name" value="ATPase domain of HSP90 chaperone/DNA topoisomerase II/histidine kinase"/>
    <property type="match status" value="1"/>
</dbReference>
<feature type="domain" description="PAC" evidence="25">
    <location>
        <begin position="581"/>
        <end position="633"/>
    </location>
</feature>
<feature type="domain" description="PAS" evidence="24">
    <location>
        <begin position="384"/>
        <end position="454"/>
    </location>
</feature>
<keyword evidence="8" id="KW-0808">Transferase</keyword>
<keyword evidence="7 19" id="KW-0597">Phosphoprotein</keyword>
<feature type="domain" description="PAC" evidence="25">
    <location>
        <begin position="457"/>
        <end position="509"/>
    </location>
</feature>
<feature type="domain" description="PAS" evidence="24">
    <location>
        <begin position="258"/>
        <end position="328"/>
    </location>
</feature>
<keyword evidence="20" id="KW-0175">Coiled coil</keyword>
<dbReference type="InterPro" id="IPR001789">
    <property type="entry name" value="Sig_transdc_resp-reg_receiver"/>
</dbReference>
<dbReference type="SUPFAM" id="SSF47226">
    <property type="entry name" value="Histidine-containing phosphotransfer domain, HPT domain"/>
    <property type="match status" value="1"/>
</dbReference>
<dbReference type="InterPro" id="IPR005467">
    <property type="entry name" value="His_kinase_dom"/>
</dbReference>
<dbReference type="Gene3D" id="1.20.120.160">
    <property type="entry name" value="HPT domain"/>
    <property type="match status" value="1"/>
</dbReference>
<dbReference type="GO" id="GO:0005737">
    <property type="term" value="C:cytoplasm"/>
    <property type="evidence" value="ECO:0007669"/>
    <property type="project" value="UniProtKB-SubCell"/>
</dbReference>
<evidence type="ECO:0000256" key="4">
    <source>
        <dbReference type="ARBA" id="ARBA00012438"/>
    </source>
</evidence>
<dbReference type="SUPFAM" id="SSF52172">
    <property type="entry name" value="CheY-like"/>
    <property type="match status" value="1"/>
</dbReference>
<dbReference type="PROSITE" id="PS50109">
    <property type="entry name" value="HIS_KIN"/>
    <property type="match status" value="1"/>
</dbReference>
<feature type="domain" description="PAC" evidence="25">
    <location>
        <begin position="707"/>
        <end position="759"/>
    </location>
</feature>
<protein>
    <recommendedName>
        <fullName evidence="17">Sensory/regulatory protein RpfC</fullName>
        <ecNumber evidence="4">2.7.13.3</ecNumber>
    </recommendedName>
</protein>
<feature type="modified residue" description="4-aspartylphosphate" evidence="19">
    <location>
        <position position="1200"/>
    </location>
</feature>
<evidence type="ECO:0000256" key="20">
    <source>
        <dbReference type="SAM" id="Coils"/>
    </source>
</evidence>
<feature type="domain" description="Histidine kinase" evidence="22">
    <location>
        <begin position="906"/>
        <end position="1127"/>
    </location>
</feature>
<feature type="coiled-coil region" evidence="20">
    <location>
        <begin position="210"/>
        <end position="251"/>
    </location>
</feature>
<dbReference type="InterPro" id="IPR000014">
    <property type="entry name" value="PAS"/>
</dbReference>
<dbReference type="InterPro" id="IPR001610">
    <property type="entry name" value="PAC"/>
</dbReference>
<dbReference type="PANTHER" id="PTHR45339:SF1">
    <property type="entry name" value="HYBRID SIGNAL TRANSDUCTION HISTIDINE KINASE J"/>
    <property type="match status" value="1"/>
</dbReference>
<reference evidence="27 28" key="1">
    <citation type="submission" date="2018-06" db="EMBL/GenBank/DDBJ databases">
        <title>Chryseolinea flavus sp. nov., a member of the phylum Bacteroidetes isolated from soil.</title>
        <authorList>
            <person name="Li Y."/>
            <person name="Wang J."/>
        </authorList>
    </citation>
    <scope>NUCLEOTIDE SEQUENCE [LARGE SCALE GENOMIC DNA]</scope>
    <source>
        <strain evidence="27 28">SDU1-6</strain>
    </source>
</reference>
<evidence type="ECO:0000313" key="27">
    <source>
        <dbReference type="EMBL" id="RAV99379.1"/>
    </source>
</evidence>
<evidence type="ECO:0000256" key="9">
    <source>
        <dbReference type="ARBA" id="ARBA00022692"/>
    </source>
</evidence>
<evidence type="ECO:0000256" key="2">
    <source>
        <dbReference type="ARBA" id="ARBA00004496"/>
    </source>
</evidence>
<evidence type="ECO:0000256" key="21">
    <source>
        <dbReference type="SAM" id="Phobius"/>
    </source>
</evidence>
<evidence type="ECO:0000259" key="23">
    <source>
        <dbReference type="PROSITE" id="PS50110"/>
    </source>
</evidence>
<feature type="transmembrane region" description="Helical" evidence="21">
    <location>
        <begin position="188"/>
        <end position="206"/>
    </location>
</feature>
<dbReference type="PANTHER" id="PTHR45339">
    <property type="entry name" value="HYBRID SIGNAL TRANSDUCTION HISTIDINE KINASE J"/>
    <property type="match status" value="1"/>
</dbReference>
<keyword evidence="13 21" id="KW-1133">Transmembrane helix</keyword>
<feature type="domain" description="PAS" evidence="24">
    <location>
        <begin position="510"/>
        <end position="565"/>
    </location>
</feature>
<keyword evidence="11" id="KW-0418">Kinase</keyword>
<evidence type="ECO:0000256" key="5">
    <source>
        <dbReference type="ARBA" id="ARBA00022475"/>
    </source>
</evidence>
<evidence type="ECO:0000256" key="19">
    <source>
        <dbReference type="PROSITE-ProRule" id="PRU00169"/>
    </source>
</evidence>
<dbReference type="PROSITE" id="PS50112">
    <property type="entry name" value="PAS"/>
    <property type="match status" value="5"/>
</dbReference>
<dbReference type="Pfam" id="PF13675">
    <property type="entry name" value="PilJ"/>
    <property type="match status" value="1"/>
</dbReference>
<evidence type="ECO:0000256" key="3">
    <source>
        <dbReference type="ARBA" id="ARBA00004651"/>
    </source>
</evidence>
<keyword evidence="9 21" id="KW-0812">Transmembrane</keyword>
<feature type="domain" description="Response regulatory" evidence="23">
    <location>
        <begin position="1151"/>
        <end position="1269"/>
    </location>
</feature>
<keyword evidence="15 21" id="KW-0472">Membrane</keyword>
<dbReference type="CDD" id="cd17546">
    <property type="entry name" value="REC_hyHK_CKI1_RcsC-like"/>
    <property type="match status" value="1"/>
</dbReference>
<evidence type="ECO:0000256" key="7">
    <source>
        <dbReference type="ARBA" id="ARBA00022553"/>
    </source>
</evidence>
<dbReference type="SMART" id="SM00388">
    <property type="entry name" value="HisKA"/>
    <property type="match status" value="1"/>
</dbReference>
<dbReference type="SMART" id="SM00091">
    <property type="entry name" value="PAS"/>
    <property type="match status" value="5"/>
</dbReference>
<evidence type="ECO:0000259" key="25">
    <source>
        <dbReference type="PROSITE" id="PS50113"/>
    </source>
</evidence>
<dbReference type="Pfam" id="PF00989">
    <property type="entry name" value="PAS"/>
    <property type="match status" value="3"/>
</dbReference>
<dbReference type="Gene3D" id="3.30.450.20">
    <property type="entry name" value="PAS domain"/>
    <property type="match status" value="5"/>
</dbReference>
<evidence type="ECO:0000256" key="11">
    <source>
        <dbReference type="ARBA" id="ARBA00022777"/>
    </source>
</evidence>
<dbReference type="InterPro" id="IPR036890">
    <property type="entry name" value="HATPase_C_sf"/>
</dbReference>
<dbReference type="PROSITE" id="PS50894">
    <property type="entry name" value="HPT"/>
    <property type="match status" value="1"/>
</dbReference>
<evidence type="ECO:0000256" key="14">
    <source>
        <dbReference type="ARBA" id="ARBA00023012"/>
    </source>
</evidence>
<dbReference type="InterPro" id="IPR003594">
    <property type="entry name" value="HATPase_dom"/>
</dbReference>
<proteinExistence type="predicted"/>
<evidence type="ECO:0000313" key="28">
    <source>
        <dbReference type="Proteomes" id="UP000251889"/>
    </source>
</evidence>
<comment type="subcellular location">
    <subcellularLocation>
        <location evidence="3">Cell membrane</location>
        <topology evidence="3">Multi-pass membrane protein</topology>
    </subcellularLocation>
    <subcellularLocation>
        <location evidence="2">Cytoplasm</location>
    </subcellularLocation>
</comment>
<dbReference type="Pfam" id="PF00072">
    <property type="entry name" value="Response_reg"/>
    <property type="match status" value="1"/>
</dbReference>
<feature type="domain" description="HPt" evidence="26">
    <location>
        <begin position="1293"/>
        <end position="1391"/>
    </location>
</feature>
<dbReference type="SUPFAM" id="SSF55785">
    <property type="entry name" value="PYP-like sensor domain (PAS domain)"/>
    <property type="match status" value="5"/>
</dbReference>
<evidence type="ECO:0000259" key="22">
    <source>
        <dbReference type="PROSITE" id="PS50109"/>
    </source>
</evidence>
<evidence type="ECO:0000256" key="6">
    <source>
        <dbReference type="ARBA" id="ARBA00022490"/>
    </source>
</evidence>
<dbReference type="Gene3D" id="3.30.565.10">
    <property type="entry name" value="Histidine kinase-like ATPase, C-terminal domain"/>
    <property type="match status" value="1"/>
</dbReference>
<comment type="subunit">
    <text evidence="16">At low DSF concentrations, interacts with RpfF.</text>
</comment>
<dbReference type="FunFam" id="1.10.287.130:FF:000002">
    <property type="entry name" value="Two-component osmosensing histidine kinase"/>
    <property type="match status" value="1"/>
</dbReference>
<dbReference type="Proteomes" id="UP000251889">
    <property type="component" value="Unassembled WGS sequence"/>
</dbReference>
<dbReference type="GO" id="GO:0005886">
    <property type="term" value="C:plasma membrane"/>
    <property type="evidence" value="ECO:0007669"/>
    <property type="project" value="UniProtKB-SubCell"/>
</dbReference>